<comment type="subcellular location">
    <subcellularLocation>
        <location evidence="1">Cell membrane</location>
        <topology evidence="1">Peripheral membrane protein</topology>
        <orientation evidence="1">Cytoplasmic side</orientation>
    </subcellularLocation>
</comment>
<keyword evidence="13" id="KW-1185">Reference proteome</keyword>
<keyword evidence="4" id="KW-0813">Transport</keyword>
<feature type="region of interest" description="Disordered" evidence="11">
    <location>
        <begin position="110"/>
        <end position="145"/>
    </location>
</feature>
<dbReference type="EMBL" id="CP074405">
    <property type="protein sequence ID" value="QVI63026.1"/>
    <property type="molecule type" value="Genomic_DNA"/>
</dbReference>
<gene>
    <name evidence="12" type="ORF">KG103_03640</name>
</gene>
<keyword evidence="10" id="KW-1006">Bacterial flagellum protein export</keyword>
<keyword evidence="5" id="KW-1003">Cell membrane</keyword>
<keyword evidence="6" id="KW-0145">Chemotaxis</keyword>
<keyword evidence="12" id="KW-0969">Cilium</keyword>
<evidence type="ECO:0000256" key="3">
    <source>
        <dbReference type="ARBA" id="ARBA00020392"/>
    </source>
</evidence>
<evidence type="ECO:0000256" key="1">
    <source>
        <dbReference type="ARBA" id="ARBA00004413"/>
    </source>
</evidence>
<name>A0ABX8D980_9CELL</name>
<organism evidence="12 13">
    <name type="scientific">Cellulomonas wangleii</name>
    <dbReference type="NCBI Taxonomy" id="2816956"/>
    <lineage>
        <taxon>Bacteria</taxon>
        <taxon>Bacillati</taxon>
        <taxon>Actinomycetota</taxon>
        <taxon>Actinomycetes</taxon>
        <taxon>Micrococcales</taxon>
        <taxon>Cellulomonadaceae</taxon>
        <taxon>Cellulomonas</taxon>
    </lineage>
</organism>
<evidence type="ECO:0000313" key="12">
    <source>
        <dbReference type="EMBL" id="QVI63026.1"/>
    </source>
</evidence>
<evidence type="ECO:0000256" key="4">
    <source>
        <dbReference type="ARBA" id="ARBA00022448"/>
    </source>
</evidence>
<proteinExistence type="inferred from homology"/>
<evidence type="ECO:0000256" key="7">
    <source>
        <dbReference type="ARBA" id="ARBA00022795"/>
    </source>
</evidence>
<dbReference type="Pfam" id="PF02050">
    <property type="entry name" value="FliJ"/>
    <property type="match status" value="1"/>
</dbReference>
<feature type="compositionally biased region" description="Basic and acidic residues" evidence="11">
    <location>
        <begin position="27"/>
        <end position="41"/>
    </location>
</feature>
<evidence type="ECO:0000256" key="11">
    <source>
        <dbReference type="SAM" id="MobiDB-lite"/>
    </source>
</evidence>
<keyword evidence="12" id="KW-0282">Flagellum</keyword>
<dbReference type="InterPro" id="IPR012823">
    <property type="entry name" value="Flagell_FliJ"/>
</dbReference>
<sequence length="145" mass="15781">MSRPFPLAGLLRVRALAEDTAAAELAGARREERAAHERAARTAEVLGAARPPGEADVAAWQAAVAARLSLSALLTEDVERVRGAQDAVERRQEDWTAARIRTRAVERLRDKHDVAERQQEERAEQAVLDEVAARSTDPTAPGEDA</sequence>
<protein>
    <recommendedName>
        <fullName evidence="3">Flagellar FliJ protein</fullName>
    </recommendedName>
</protein>
<evidence type="ECO:0000313" key="13">
    <source>
        <dbReference type="Proteomes" id="UP000677804"/>
    </source>
</evidence>
<comment type="similarity">
    <text evidence="2">Belongs to the FliJ family.</text>
</comment>
<evidence type="ECO:0000256" key="10">
    <source>
        <dbReference type="ARBA" id="ARBA00023225"/>
    </source>
</evidence>
<feature type="region of interest" description="Disordered" evidence="11">
    <location>
        <begin position="27"/>
        <end position="52"/>
    </location>
</feature>
<evidence type="ECO:0000256" key="5">
    <source>
        <dbReference type="ARBA" id="ARBA00022475"/>
    </source>
</evidence>
<dbReference type="Proteomes" id="UP000677804">
    <property type="component" value="Chromosome"/>
</dbReference>
<reference evidence="12 13" key="1">
    <citation type="submission" date="2021-05" db="EMBL/GenBank/DDBJ databases">
        <title>Novel species in genus Cellulomonas.</title>
        <authorList>
            <person name="Zhang G."/>
        </authorList>
    </citation>
    <scope>NUCLEOTIDE SEQUENCE [LARGE SCALE GENOMIC DNA]</scope>
    <source>
        <strain evidence="13">zg-ZUI222</strain>
    </source>
</reference>
<evidence type="ECO:0000256" key="8">
    <source>
        <dbReference type="ARBA" id="ARBA00022927"/>
    </source>
</evidence>
<evidence type="ECO:0000256" key="6">
    <source>
        <dbReference type="ARBA" id="ARBA00022500"/>
    </source>
</evidence>
<dbReference type="Gene3D" id="1.10.287.1700">
    <property type="match status" value="1"/>
</dbReference>
<accession>A0ABX8D980</accession>
<keyword evidence="8" id="KW-0653">Protein transport</keyword>
<dbReference type="RefSeq" id="WP_207340501.1">
    <property type="nucleotide sequence ID" value="NZ_CP074405.1"/>
</dbReference>
<dbReference type="InterPro" id="IPR053716">
    <property type="entry name" value="Flag_assembly_chemotaxis_eff"/>
</dbReference>
<feature type="compositionally biased region" description="Basic and acidic residues" evidence="11">
    <location>
        <begin position="110"/>
        <end position="124"/>
    </location>
</feature>
<evidence type="ECO:0000256" key="9">
    <source>
        <dbReference type="ARBA" id="ARBA00023136"/>
    </source>
</evidence>
<keyword evidence="12" id="KW-0966">Cell projection</keyword>
<keyword evidence="7" id="KW-1005">Bacterial flagellum biogenesis</keyword>
<keyword evidence="9" id="KW-0472">Membrane</keyword>
<evidence type="ECO:0000256" key="2">
    <source>
        <dbReference type="ARBA" id="ARBA00010004"/>
    </source>
</evidence>